<feature type="domain" description="GH16" evidence="3">
    <location>
        <begin position="26"/>
        <end position="296"/>
    </location>
</feature>
<sequence length="296" mass="33071">MMKHHQRAGFFMPMLIAGAAVFTQCSGPAKMTDPTRGKEVVFFDDFAGDGLDRTKWNVEVTGNTFNNEQQAYVDSVLTIYTASGEAAGGAKNALVIHPRYSPGWVTREGNKFDFLSGRITSKDKVEFTYGTVAARIKLSSGAGLWPAWWMLGSKANWPQGGEIDIMENIGEADWANAALHGPGYSGETPFVDRQYFKAGQDVTDWHIYAVEWTPESLVFTYDGKPMFRITKTMVAHYGKWVFDDPQFLLLNFALGGGFPFKINGVKQPYYGLPQETVDKIKANECKMLVDWVRITK</sequence>
<dbReference type="PROSITE" id="PS51762">
    <property type="entry name" value="GH16_2"/>
    <property type="match status" value="1"/>
</dbReference>
<evidence type="ECO:0000259" key="3">
    <source>
        <dbReference type="PROSITE" id="PS51762"/>
    </source>
</evidence>
<reference evidence="4" key="1">
    <citation type="submission" date="2023-03" db="EMBL/GenBank/DDBJ databases">
        <title>Andean soil-derived lignocellulolytic bacterial consortium as a source of novel taxa and putative plastic-active enzymes.</title>
        <authorList>
            <person name="Diaz-Garcia L."/>
            <person name="Chuvochina M."/>
            <person name="Feuerriegel G."/>
            <person name="Bunk B."/>
            <person name="Sproer C."/>
            <person name="Streit W.R."/>
            <person name="Rodriguez L.M."/>
            <person name="Overmann J."/>
            <person name="Jimenez D.J."/>
        </authorList>
    </citation>
    <scope>NUCLEOTIDE SEQUENCE</scope>
    <source>
        <strain evidence="4">MAG 7</strain>
    </source>
</reference>
<feature type="chain" id="PRO_5042583619" evidence="2">
    <location>
        <begin position="20"/>
        <end position="296"/>
    </location>
</feature>
<dbReference type="AlphaFoldDB" id="A0AAJ6BI13"/>
<keyword evidence="2" id="KW-0732">Signal</keyword>
<name>A0AAJ6BI13_9BACT</name>
<gene>
    <name evidence="4" type="ORF">P0Y53_25120</name>
</gene>
<feature type="signal peptide" evidence="2">
    <location>
        <begin position="1"/>
        <end position="19"/>
    </location>
</feature>
<dbReference type="Pfam" id="PF00722">
    <property type="entry name" value="Glyco_hydro_16"/>
    <property type="match status" value="1"/>
</dbReference>
<protein>
    <submittedName>
        <fullName evidence="4">Glycoside hydrolase family 16 protein</fullName>
    </submittedName>
</protein>
<evidence type="ECO:0000256" key="2">
    <source>
        <dbReference type="SAM" id="SignalP"/>
    </source>
</evidence>
<comment type="similarity">
    <text evidence="1">Belongs to the glycosyl hydrolase 16 family.</text>
</comment>
<dbReference type="SUPFAM" id="SSF49899">
    <property type="entry name" value="Concanavalin A-like lectins/glucanases"/>
    <property type="match status" value="1"/>
</dbReference>
<dbReference type="PANTHER" id="PTHR10963">
    <property type="entry name" value="GLYCOSYL HYDROLASE-RELATED"/>
    <property type="match status" value="1"/>
</dbReference>
<keyword evidence="4" id="KW-0378">Hydrolase</keyword>
<dbReference type="GO" id="GO:0004553">
    <property type="term" value="F:hydrolase activity, hydrolyzing O-glycosyl compounds"/>
    <property type="evidence" value="ECO:0007669"/>
    <property type="project" value="InterPro"/>
</dbReference>
<evidence type="ECO:0000313" key="4">
    <source>
        <dbReference type="EMBL" id="WEK35781.1"/>
    </source>
</evidence>
<dbReference type="InterPro" id="IPR050546">
    <property type="entry name" value="Glycosyl_Hydrlase_16"/>
</dbReference>
<dbReference type="EMBL" id="CP119311">
    <property type="protein sequence ID" value="WEK35781.1"/>
    <property type="molecule type" value="Genomic_DNA"/>
</dbReference>
<dbReference type="Gene3D" id="2.60.120.200">
    <property type="match status" value="1"/>
</dbReference>
<dbReference type="GO" id="GO:0005975">
    <property type="term" value="P:carbohydrate metabolic process"/>
    <property type="evidence" value="ECO:0007669"/>
    <property type="project" value="InterPro"/>
</dbReference>
<organism evidence="4 5">
    <name type="scientific">Candidatus Pseudobacter hemicellulosilyticus</name>
    <dbReference type="NCBI Taxonomy" id="3121375"/>
    <lineage>
        <taxon>Bacteria</taxon>
        <taxon>Pseudomonadati</taxon>
        <taxon>Bacteroidota</taxon>
        <taxon>Chitinophagia</taxon>
        <taxon>Chitinophagales</taxon>
        <taxon>Chitinophagaceae</taxon>
        <taxon>Pseudobacter</taxon>
    </lineage>
</organism>
<evidence type="ECO:0000256" key="1">
    <source>
        <dbReference type="ARBA" id="ARBA00006865"/>
    </source>
</evidence>
<dbReference type="Proteomes" id="UP001220610">
    <property type="component" value="Chromosome"/>
</dbReference>
<evidence type="ECO:0000313" key="5">
    <source>
        <dbReference type="Proteomes" id="UP001220610"/>
    </source>
</evidence>
<dbReference type="CDD" id="cd08023">
    <property type="entry name" value="GH16_laminarinase_like"/>
    <property type="match status" value="1"/>
</dbReference>
<accession>A0AAJ6BI13</accession>
<proteinExistence type="inferred from homology"/>
<dbReference type="InterPro" id="IPR000757">
    <property type="entry name" value="Beta-glucanase-like"/>
</dbReference>
<dbReference type="InterPro" id="IPR013320">
    <property type="entry name" value="ConA-like_dom_sf"/>
</dbReference>
<dbReference type="PANTHER" id="PTHR10963:SF55">
    <property type="entry name" value="GLYCOSIDE HYDROLASE FAMILY 16 PROTEIN"/>
    <property type="match status" value="1"/>
</dbReference>